<gene>
    <name evidence="7" type="ORF">PM001_LOCUS19123</name>
</gene>
<dbReference type="InterPro" id="IPR046344">
    <property type="entry name" value="TAF6_C_sf"/>
</dbReference>
<dbReference type="FunFam" id="1.25.40.770:FF:000005">
    <property type="entry name" value="TATA-binding protein-associated-factor"/>
    <property type="match status" value="1"/>
</dbReference>
<dbReference type="Gene3D" id="1.25.40.770">
    <property type="entry name" value="TAF6, C-terminal HEAT repeat domain"/>
    <property type="match status" value="1"/>
</dbReference>
<keyword evidence="4" id="KW-0804">Transcription</keyword>
<dbReference type="GO" id="GO:0003713">
    <property type="term" value="F:transcription coactivator activity"/>
    <property type="evidence" value="ECO:0007669"/>
    <property type="project" value="TreeGrafter"/>
</dbReference>
<organism evidence="7 8">
    <name type="scientific">Peronospora matthiolae</name>
    <dbReference type="NCBI Taxonomy" id="2874970"/>
    <lineage>
        <taxon>Eukaryota</taxon>
        <taxon>Sar</taxon>
        <taxon>Stramenopiles</taxon>
        <taxon>Oomycota</taxon>
        <taxon>Peronosporomycetes</taxon>
        <taxon>Peronosporales</taxon>
        <taxon>Peronosporaceae</taxon>
        <taxon>Peronospora</taxon>
    </lineage>
</organism>
<sequence length="436" mass="49227">MSLLRPEMLQLVAQSLGLDDISSDCVGELMPEVELRVREVVQDALKFQRHSRRSQLDPTHINQALHVRNLESLYGFAAPGTVKYKPCEDHESLFFAVEEELELSELLNAPLGQIPLQPVLNVHWLAVDGVQPLIPENESVEDDSTCHTSIKDEAFVNHIDRKPRVKHVLTEEMQLYYTKVTEAVKGDNFELQRAAFTSLAQDPGIHQLLPYFSRFIYEEVKHSNHDLSLLFSLMRACRCLLTNQNLHIELYLHQLIPAILTCVLGTQLCENPADDHWALRKYAAKLVAQICERYGEKYANIQARVSKTYHKAIIDPVCPFSTQYGALHGMLFLGPLVMESLLFPNLEAYYRRLEPAVSSSNPDLVERLEAQNCLGILVHASGTYFSMSKAMDRAVSPPLSSSTLGSIVTLLHDAFGESLLPYVRSDQPSRMLDMCL</sequence>
<dbReference type="InterPro" id="IPR016024">
    <property type="entry name" value="ARM-type_fold"/>
</dbReference>
<dbReference type="PANTHER" id="PTHR10221">
    <property type="entry name" value="TRANSCRIPTION INITIATION FACTOR TFIID SUBUNIT 6"/>
    <property type="match status" value="1"/>
</dbReference>
<dbReference type="InterPro" id="IPR011442">
    <property type="entry name" value="TAF6_C"/>
</dbReference>
<dbReference type="CDD" id="cd22931">
    <property type="entry name" value="HFD_TAF6"/>
    <property type="match status" value="1"/>
</dbReference>
<name>A0AAV1UL16_9STRA</name>
<dbReference type="Pfam" id="PF02969">
    <property type="entry name" value="TAF"/>
    <property type="match status" value="1"/>
</dbReference>
<evidence type="ECO:0000256" key="4">
    <source>
        <dbReference type="ARBA" id="ARBA00023163"/>
    </source>
</evidence>
<dbReference type="AlphaFoldDB" id="A0AAV1UL16"/>
<dbReference type="SMART" id="SM00803">
    <property type="entry name" value="TAF"/>
    <property type="match status" value="1"/>
</dbReference>
<comment type="caution">
    <text evidence="7">The sequence shown here is derived from an EMBL/GenBank/DDBJ whole genome shotgun (WGS) entry which is preliminary data.</text>
</comment>
<evidence type="ECO:0000256" key="5">
    <source>
        <dbReference type="ARBA" id="ARBA00023242"/>
    </source>
</evidence>
<dbReference type="GO" id="GO:0046982">
    <property type="term" value="F:protein heterodimerization activity"/>
    <property type="evidence" value="ECO:0007669"/>
    <property type="project" value="InterPro"/>
</dbReference>
<dbReference type="InterPro" id="IPR004823">
    <property type="entry name" value="TAF_TATA-bd_Histone-like_dom"/>
</dbReference>
<dbReference type="Pfam" id="PF07571">
    <property type="entry name" value="TAF6_C"/>
    <property type="match status" value="1"/>
</dbReference>
<keyword evidence="3" id="KW-0805">Transcription regulation</keyword>
<protein>
    <recommendedName>
        <fullName evidence="6">TATA box binding protein associated factor (TAF) histone-like fold domain-containing protein</fullName>
    </recommendedName>
</protein>
<comment type="similarity">
    <text evidence="2">Belongs to the TAF6 family.</text>
</comment>
<feature type="domain" description="TATA box binding protein associated factor (TAF) histone-like fold" evidence="6">
    <location>
        <begin position="3"/>
        <end position="68"/>
    </location>
</feature>
<dbReference type="InterPro" id="IPR009072">
    <property type="entry name" value="Histone-fold"/>
</dbReference>
<dbReference type="GO" id="GO:0000124">
    <property type="term" value="C:SAGA complex"/>
    <property type="evidence" value="ECO:0007669"/>
    <property type="project" value="InterPro"/>
</dbReference>
<evidence type="ECO:0000256" key="1">
    <source>
        <dbReference type="ARBA" id="ARBA00004123"/>
    </source>
</evidence>
<evidence type="ECO:0000313" key="8">
    <source>
        <dbReference type="Proteomes" id="UP001162060"/>
    </source>
</evidence>
<dbReference type="GO" id="GO:0046695">
    <property type="term" value="C:SLIK (SAGA-like) complex"/>
    <property type="evidence" value="ECO:0007669"/>
    <property type="project" value="InterPro"/>
</dbReference>
<dbReference type="PANTHER" id="PTHR10221:SF9">
    <property type="entry name" value="TRANSCRIPTION INITIATION FACTOR TFIID SUBUNIT 6"/>
    <property type="match status" value="1"/>
</dbReference>
<dbReference type="SUPFAM" id="SSF48371">
    <property type="entry name" value="ARM repeat"/>
    <property type="match status" value="1"/>
</dbReference>
<evidence type="ECO:0000256" key="2">
    <source>
        <dbReference type="ARBA" id="ARBA00007688"/>
    </source>
</evidence>
<accession>A0AAV1UL16</accession>
<dbReference type="Proteomes" id="UP001162060">
    <property type="component" value="Unassembled WGS sequence"/>
</dbReference>
<dbReference type="Gene3D" id="1.10.20.10">
    <property type="entry name" value="Histone, subunit A"/>
    <property type="match status" value="1"/>
</dbReference>
<comment type="subcellular location">
    <subcellularLocation>
        <location evidence="1">Nucleus</location>
    </subcellularLocation>
</comment>
<dbReference type="EMBL" id="CAKLBY020000197">
    <property type="protein sequence ID" value="CAK7933973.1"/>
    <property type="molecule type" value="Genomic_DNA"/>
</dbReference>
<dbReference type="GO" id="GO:0005669">
    <property type="term" value="C:transcription factor TFIID complex"/>
    <property type="evidence" value="ECO:0007669"/>
    <property type="project" value="InterPro"/>
</dbReference>
<proteinExistence type="inferred from homology"/>
<evidence type="ECO:0000313" key="7">
    <source>
        <dbReference type="EMBL" id="CAK7933973.1"/>
    </source>
</evidence>
<evidence type="ECO:0000256" key="3">
    <source>
        <dbReference type="ARBA" id="ARBA00023015"/>
    </source>
</evidence>
<dbReference type="GO" id="GO:0016251">
    <property type="term" value="F:RNA polymerase II general transcription initiation factor activity"/>
    <property type="evidence" value="ECO:0007669"/>
    <property type="project" value="InterPro"/>
</dbReference>
<dbReference type="InterPro" id="IPR037796">
    <property type="entry name" value="TAF6"/>
</dbReference>
<dbReference type="CDD" id="cd08050">
    <property type="entry name" value="TAF6C"/>
    <property type="match status" value="1"/>
</dbReference>
<reference evidence="7" key="1">
    <citation type="submission" date="2024-01" db="EMBL/GenBank/DDBJ databases">
        <authorList>
            <person name="Webb A."/>
        </authorList>
    </citation>
    <scope>NUCLEOTIDE SEQUENCE</scope>
    <source>
        <strain evidence="7">Pm1</strain>
    </source>
</reference>
<dbReference type="SUPFAM" id="SSF47113">
    <property type="entry name" value="Histone-fold"/>
    <property type="match status" value="1"/>
</dbReference>
<keyword evidence="5" id="KW-0539">Nucleus</keyword>
<dbReference type="GO" id="GO:0051123">
    <property type="term" value="P:RNA polymerase II preinitiation complex assembly"/>
    <property type="evidence" value="ECO:0007669"/>
    <property type="project" value="TreeGrafter"/>
</dbReference>
<evidence type="ECO:0000259" key="6">
    <source>
        <dbReference type="SMART" id="SM00803"/>
    </source>
</evidence>